<feature type="compositionally biased region" description="Polar residues" evidence="1">
    <location>
        <begin position="643"/>
        <end position="653"/>
    </location>
</feature>
<feature type="compositionally biased region" description="Low complexity" evidence="1">
    <location>
        <begin position="1018"/>
        <end position="1041"/>
    </location>
</feature>
<feature type="region of interest" description="Disordered" evidence="1">
    <location>
        <begin position="450"/>
        <end position="470"/>
    </location>
</feature>
<feature type="compositionally biased region" description="Polar residues" evidence="1">
    <location>
        <begin position="1302"/>
        <end position="1343"/>
    </location>
</feature>
<feature type="region of interest" description="Disordered" evidence="1">
    <location>
        <begin position="359"/>
        <end position="411"/>
    </location>
</feature>
<feature type="compositionally biased region" description="Polar residues" evidence="1">
    <location>
        <begin position="1545"/>
        <end position="1558"/>
    </location>
</feature>
<proteinExistence type="predicted"/>
<feature type="compositionally biased region" description="Polar residues" evidence="1">
    <location>
        <begin position="1229"/>
        <end position="1249"/>
    </location>
</feature>
<feature type="compositionally biased region" description="Polar residues" evidence="1">
    <location>
        <begin position="362"/>
        <end position="378"/>
    </location>
</feature>
<dbReference type="EMBL" id="JAFIMR010000012">
    <property type="protein sequence ID" value="KAI1871851.1"/>
    <property type="molecule type" value="Genomic_DNA"/>
</dbReference>
<evidence type="ECO:0000313" key="3">
    <source>
        <dbReference type="Proteomes" id="UP000829685"/>
    </source>
</evidence>
<protein>
    <submittedName>
        <fullName evidence="2">Uncharacterized protein</fullName>
    </submittedName>
</protein>
<feature type="compositionally biased region" description="Polar residues" evidence="1">
    <location>
        <begin position="249"/>
        <end position="268"/>
    </location>
</feature>
<feature type="compositionally biased region" description="Polar residues" evidence="1">
    <location>
        <begin position="921"/>
        <end position="960"/>
    </location>
</feature>
<feature type="compositionally biased region" description="Polar residues" evidence="1">
    <location>
        <begin position="456"/>
        <end position="465"/>
    </location>
</feature>
<feature type="compositionally biased region" description="Polar residues" evidence="1">
    <location>
        <begin position="1106"/>
        <end position="1141"/>
    </location>
</feature>
<feature type="compositionally biased region" description="Polar residues" evidence="1">
    <location>
        <begin position="1187"/>
        <end position="1201"/>
    </location>
</feature>
<gene>
    <name evidence="2" type="ORF">JX265_005837</name>
</gene>
<feature type="region of interest" description="Disordered" evidence="1">
    <location>
        <begin position="1431"/>
        <end position="1558"/>
    </location>
</feature>
<feature type="region of interest" description="Disordered" evidence="1">
    <location>
        <begin position="773"/>
        <end position="838"/>
    </location>
</feature>
<feature type="compositionally biased region" description="Basic and acidic residues" evidence="1">
    <location>
        <begin position="790"/>
        <end position="804"/>
    </location>
</feature>
<feature type="compositionally biased region" description="Polar residues" evidence="1">
    <location>
        <begin position="977"/>
        <end position="1005"/>
    </location>
</feature>
<feature type="compositionally biased region" description="Low complexity" evidence="1">
    <location>
        <begin position="1286"/>
        <end position="1301"/>
    </location>
</feature>
<feature type="region of interest" description="Disordered" evidence="1">
    <location>
        <begin position="622"/>
        <end position="755"/>
    </location>
</feature>
<feature type="compositionally biased region" description="Polar residues" evidence="1">
    <location>
        <begin position="504"/>
        <end position="513"/>
    </location>
</feature>
<accession>A0A9P9WNB0</accession>
<feature type="compositionally biased region" description="Polar residues" evidence="1">
    <location>
        <begin position="1161"/>
        <end position="1172"/>
    </location>
</feature>
<feature type="region of interest" description="Disordered" evidence="1">
    <location>
        <begin position="189"/>
        <end position="211"/>
    </location>
</feature>
<feature type="compositionally biased region" description="Basic and acidic residues" evidence="1">
    <location>
        <begin position="285"/>
        <end position="307"/>
    </location>
</feature>
<feature type="region of interest" description="Disordered" evidence="1">
    <location>
        <begin position="863"/>
        <end position="1172"/>
    </location>
</feature>
<organism evidence="2 3">
    <name type="scientific">Neoarthrinium moseri</name>
    <dbReference type="NCBI Taxonomy" id="1658444"/>
    <lineage>
        <taxon>Eukaryota</taxon>
        <taxon>Fungi</taxon>
        <taxon>Dikarya</taxon>
        <taxon>Ascomycota</taxon>
        <taxon>Pezizomycotina</taxon>
        <taxon>Sordariomycetes</taxon>
        <taxon>Xylariomycetidae</taxon>
        <taxon>Amphisphaeriales</taxon>
        <taxon>Apiosporaceae</taxon>
        <taxon>Neoarthrinium</taxon>
    </lineage>
</organism>
<feature type="compositionally biased region" description="Pro residues" evidence="1">
    <location>
        <begin position="396"/>
        <end position="406"/>
    </location>
</feature>
<keyword evidence="3" id="KW-1185">Reference proteome</keyword>
<feature type="compositionally biased region" description="Polar residues" evidence="1">
    <location>
        <begin position="805"/>
        <end position="820"/>
    </location>
</feature>
<feature type="compositionally biased region" description="Polar residues" evidence="1">
    <location>
        <begin position="1042"/>
        <end position="1058"/>
    </location>
</feature>
<evidence type="ECO:0000256" key="1">
    <source>
        <dbReference type="SAM" id="MobiDB-lite"/>
    </source>
</evidence>
<feature type="compositionally biased region" description="Polar residues" evidence="1">
    <location>
        <begin position="1065"/>
        <end position="1083"/>
    </location>
</feature>
<feature type="compositionally biased region" description="Low complexity" evidence="1">
    <location>
        <begin position="1253"/>
        <end position="1266"/>
    </location>
</feature>
<evidence type="ECO:0000313" key="2">
    <source>
        <dbReference type="EMBL" id="KAI1871851.1"/>
    </source>
</evidence>
<feature type="region of interest" description="Disordered" evidence="1">
    <location>
        <begin position="1187"/>
        <end position="1367"/>
    </location>
</feature>
<feature type="region of interest" description="Disordered" evidence="1">
    <location>
        <begin position="234"/>
        <end position="307"/>
    </location>
</feature>
<reference evidence="2" key="1">
    <citation type="submission" date="2021-03" db="EMBL/GenBank/DDBJ databases">
        <title>Revisited historic fungal species revealed as producer of novel bioactive compounds through whole genome sequencing and comparative genomics.</title>
        <authorList>
            <person name="Vignolle G.A."/>
            <person name="Hochenegger N."/>
            <person name="Mach R.L."/>
            <person name="Mach-Aigner A.R."/>
            <person name="Javad Rahimi M."/>
            <person name="Salim K.A."/>
            <person name="Chan C.M."/>
            <person name="Lim L.B.L."/>
            <person name="Cai F."/>
            <person name="Druzhinina I.S."/>
            <person name="U'Ren J.M."/>
            <person name="Derntl C."/>
        </authorList>
    </citation>
    <scope>NUCLEOTIDE SEQUENCE</scope>
    <source>
        <strain evidence="2">TUCIM 5799</strain>
    </source>
</reference>
<name>A0A9P9WNB0_9PEZI</name>
<feature type="compositionally biased region" description="Low complexity" evidence="1">
    <location>
        <begin position="1202"/>
        <end position="1223"/>
    </location>
</feature>
<sequence length="1740" mass="183294">MGFSNALFGGRYLSRNIETLNQAIQADSLACSNFPSFTLHIVGVWLASTPVQSSQPLALCPAASFQASVGSGIVCRFVERIPTSTDRLDVLRSVPESHPGGDRNPSPRSTTKLRAHHMRTDCIAAYSSAPISTYKARTPCRNSDLVLYKSTGLMQYNFPKAGDEYPDFVSHGAEPVSLAPEELLQIKRRGTADLPPQNASKSKDGRRGDGTLQEIDEMGATGYFDPSAFLGPDGYIDTCSPADDEAHAESNTNQEQGKSDSVVSSVAATPSMGAPASVASVELDGVGRKGLDAGSDDSRPTADQPERAVHMLDGQPMYAELPDRSAVFTGQGTWIPIGSMAELPTSDTLKCADELAPIEMDASSSGPSVVRPSTSSDTPIELPTEPTSIDMKKPPRPPQPPQPPQPTSAHMTSMVDYPLVSASFSYPAPRGVGSAPAQFIITSTSAKPVVAKPQPDNYQPWNSAANRPGEEVVTSKRSSLALAGVSILQSQNSELMADRHSRHSISGPSQSAGAIQRHPTVLTPPSGPKTSMGQGHGPSVEQPPHSPVPTALRPAQGLQNGSVSLDYKPQHGHPSIPGSNARHDSISSGSILHSPGDPGAGTTLSHVPTVLKPAHYRHNFTATSQQDNYGRQSLQRHQHGRVGSQTRPAQIQLQGYDHTAQGSAKPTFPNDGANGNSKIKTELTRPYYDLGGTLPEIRQDQSPNDTVMGEPLPSVAPLSLPKPSGVGKNTQRVSSQSSPPEEKPSSRHGRTTSEQISDAIMVVSEVVPSVAEAGSASGSSAMTKPALHVEATDSNKDEYSKEYQGDSSITVQAHAETSPSGPDGHDSNPTIETSLPSCASNGQQFQVDVSLSAQSDAVSHVGAIETPPERSDVVSSASILPGPSKPAPDITANQSTQSSPSLPENSNSKLNGSPEEACADPQSSALTDSASHSVSVVRPSGQSPISYSSTQVSPAISIKSSFRRKPVGGNKPPKQTPSPTMSDKPNKTESQAGQHAVMSIQSPTGQGPAPKPDGSQFQHQVPSLQLQQQPPPISQSHVSSPAQSVASLQQTPSSTFSQVYEPPSAASTSAPGTPLQQQMTSPGPQFPPASAPTSSPAHQTSPSAGSIATNGHPQYQLLQQMASQAAPVSTIENHISQTAVPSANVPLKLSQPTPSHAPKPTQGQWTAQQSQHSAQLQINLNSVVQNATPPWQSPVQPQIVNSSQTTSQPLHHQQQQQQQLHVQGAGHPVSNQHAQAPQIFSPQSHNGQASHMPPAHQVPQVQPQSVLTPASTPGYPWQHQHHQHHQQVQQQAQQQPLAQQVYSPPTHTQSGFPQDSSHQQFAQQPLYSQQPSHTQSSNGQSPQGAVHPPVQSGQSKPQVQSQGQNPALTGAETAAAFASAGKELKGWAKKMWKNQALKQTAAGVVGAVAAESMGGNAFAGAMLANRIYENSHAQQTPQQIGRPPKPVHSYTAPPQAQGLPGPKPPAQGFNQTVPGMQPVGVQTPGRPYVVQNPAMAGMASQPGQPGPRPPQPLVARPPPPNGPPPGQPQWQQAFAAPHGTHGGASHQSQADANQQAYSQNAAFPTQESGSTDGSAMMFDQTSFQNTTVIDTSASGSYFAPQTSDNVNVVNVNVDNTVNAQYNTQPAPVYTDSIAPGANTTYMDTTNGTYVDATNTTYVDTTNTSYVDTSNTAYTDTTNINVDSTTVVDVHVDMNTNVGVDQSYMSGDTVSMYTVDETATMETTEWSTVDYSGGDWGGGWE</sequence>
<feature type="region of interest" description="Disordered" evidence="1">
    <location>
        <begin position="494"/>
        <end position="606"/>
    </location>
</feature>
<feature type="compositionally biased region" description="Low complexity" evidence="1">
    <location>
        <begin position="1091"/>
        <end position="1104"/>
    </location>
</feature>
<feature type="compositionally biased region" description="Polar residues" evidence="1">
    <location>
        <begin position="827"/>
        <end position="838"/>
    </location>
</feature>
<feature type="compositionally biased region" description="Polar residues" evidence="1">
    <location>
        <begin position="622"/>
        <end position="633"/>
    </location>
</feature>
<feature type="compositionally biased region" description="Polar residues" evidence="1">
    <location>
        <begin position="1351"/>
        <end position="1366"/>
    </location>
</feature>
<dbReference type="Proteomes" id="UP000829685">
    <property type="component" value="Unassembled WGS sequence"/>
</dbReference>
<feature type="compositionally biased region" description="Low complexity" evidence="1">
    <location>
        <begin position="1528"/>
        <end position="1537"/>
    </location>
</feature>
<feature type="compositionally biased region" description="Polar residues" evidence="1">
    <location>
        <begin position="891"/>
        <end position="911"/>
    </location>
</feature>
<feature type="compositionally biased region" description="Pro residues" evidence="1">
    <location>
        <begin position="1504"/>
        <end position="1527"/>
    </location>
</feature>
<comment type="caution">
    <text evidence="2">The sequence shown here is derived from an EMBL/GenBank/DDBJ whole genome shotgun (WGS) entry which is preliminary data.</text>
</comment>
<feature type="region of interest" description="Disordered" evidence="1">
    <location>
        <begin position="92"/>
        <end position="113"/>
    </location>
</feature>